<reference evidence="2 3" key="1">
    <citation type="submission" date="2018-11" db="EMBL/GenBank/DDBJ databases">
        <title>Genomic Encyclopedia of Type Strains, Phase IV (KMG-IV): sequencing the most valuable type-strain genomes for metagenomic binning, comparative biology and taxonomic classification.</title>
        <authorList>
            <person name="Goeker M."/>
        </authorList>
    </citation>
    <scope>NUCLEOTIDE SEQUENCE [LARGE SCALE GENOMIC DNA]</scope>
    <source>
        <strain evidence="2 3">DSM 21945</strain>
    </source>
</reference>
<evidence type="ECO:0000256" key="1">
    <source>
        <dbReference type="SAM" id="Phobius"/>
    </source>
</evidence>
<evidence type="ECO:0000313" key="3">
    <source>
        <dbReference type="Proteomes" id="UP000268033"/>
    </source>
</evidence>
<dbReference type="AlphaFoldDB" id="A0A3N1PR24"/>
<dbReference type="STRING" id="584787.GCA_001247655_01944"/>
<keyword evidence="1" id="KW-1133">Transmembrane helix</keyword>
<dbReference type="RefSeq" id="WP_211355709.1">
    <property type="nucleotide sequence ID" value="NZ_JBLXEP010000001.1"/>
</dbReference>
<dbReference type="Proteomes" id="UP000268033">
    <property type="component" value="Unassembled WGS sequence"/>
</dbReference>
<feature type="transmembrane region" description="Helical" evidence="1">
    <location>
        <begin position="168"/>
        <end position="187"/>
    </location>
</feature>
<evidence type="ECO:0000313" key="2">
    <source>
        <dbReference type="EMBL" id="ROQ30669.1"/>
    </source>
</evidence>
<comment type="caution">
    <text evidence="2">The sequence shown here is derived from an EMBL/GenBank/DDBJ whole genome shotgun (WGS) entry which is preliminary data.</text>
</comment>
<keyword evidence="1" id="KW-0812">Transmembrane</keyword>
<proteinExistence type="predicted"/>
<sequence length="200" mass="21966">MKLYALLSELLLIAALVSCVITLRGAPLHRVIKPLYLALLAALALSACIALLGFAGWLDLGFKHQVLMELGENLAMPLLVGLVAWQFNCHSLLRFLILVLMLGCIANLWLALVLLTESITVLMMALIGRRMLSYPAIGSFYLSVAALALMAFLPLLPAVSREHYEGLFHLDLALLAVCMTVLLHAYLRFHQLAEAEDEAD</sequence>
<protein>
    <submittedName>
        <fullName evidence="2">Uncharacterized protein</fullName>
    </submittedName>
</protein>
<organism evidence="2 3">
    <name type="scientific">Gallaecimonas pentaromativorans</name>
    <dbReference type="NCBI Taxonomy" id="584787"/>
    <lineage>
        <taxon>Bacteria</taxon>
        <taxon>Pseudomonadati</taxon>
        <taxon>Pseudomonadota</taxon>
        <taxon>Gammaproteobacteria</taxon>
        <taxon>Enterobacterales</taxon>
        <taxon>Gallaecimonadaceae</taxon>
        <taxon>Gallaecimonas</taxon>
    </lineage>
</organism>
<gene>
    <name evidence="2" type="ORF">EDC28_101355</name>
</gene>
<accession>A0A3N1PR24</accession>
<keyword evidence="1" id="KW-0472">Membrane</keyword>
<dbReference type="EMBL" id="RJUL01000001">
    <property type="protein sequence ID" value="ROQ30669.1"/>
    <property type="molecule type" value="Genomic_DNA"/>
</dbReference>
<feature type="transmembrane region" description="Helical" evidence="1">
    <location>
        <begin position="136"/>
        <end position="156"/>
    </location>
</feature>
<feature type="transmembrane region" description="Helical" evidence="1">
    <location>
        <begin position="35"/>
        <end position="58"/>
    </location>
</feature>
<name>A0A3N1PR24_9GAMM</name>
<keyword evidence="3" id="KW-1185">Reference proteome</keyword>